<evidence type="ECO:0000313" key="3">
    <source>
        <dbReference type="Proteomes" id="UP000535415"/>
    </source>
</evidence>
<evidence type="ECO:0000313" key="2">
    <source>
        <dbReference type="EMBL" id="MBB5723871.1"/>
    </source>
</evidence>
<proteinExistence type="predicted"/>
<evidence type="ECO:0000256" key="1">
    <source>
        <dbReference type="SAM" id="SignalP"/>
    </source>
</evidence>
<keyword evidence="3" id="KW-1185">Reference proteome</keyword>
<comment type="caution">
    <text evidence="2">The sequence shown here is derived from an EMBL/GenBank/DDBJ whole genome shotgun (WGS) entry which is preliminary data.</text>
</comment>
<feature type="chain" id="PRO_5031264604" description="Porin" evidence="1">
    <location>
        <begin position="20"/>
        <end position="218"/>
    </location>
</feature>
<reference evidence="2 3" key="1">
    <citation type="submission" date="2020-08" db="EMBL/GenBank/DDBJ databases">
        <title>Genomic Encyclopedia of Type Strains, Phase IV (KMG-IV): sequencing the most valuable type-strain genomes for metagenomic binning, comparative biology and taxonomic classification.</title>
        <authorList>
            <person name="Goeker M."/>
        </authorList>
    </citation>
    <scope>NUCLEOTIDE SEQUENCE [LARGE SCALE GENOMIC DNA]</scope>
    <source>
        <strain evidence="2 3">DSM 101064</strain>
    </source>
</reference>
<name>A0A7W9BNW2_9RHOB</name>
<dbReference type="AlphaFoldDB" id="A0A7W9BNW2"/>
<dbReference type="RefSeq" id="WP_183530984.1">
    <property type="nucleotide sequence ID" value="NZ_JACIJM010000015.1"/>
</dbReference>
<gene>
    <name evidence="2" type="ORF">FHS72_003516</name>
</gene>
<sequence>MKILLSSAALILSAAPLYAQQFTGGELGFEYNQFVDDDSINGTNYHLGAEMAFNRSFSIAANVQNLDFEGDDTSATLHGIYHLNETSSLGVFVAGNGDEQTSFGFEGGTELWKGDIGGYIGQVDVDGETAVIFGLSSNTPIGANFSVFSDLDFVADDDVAVSTQELGVEYNITGGADIFAQVGQAEVFTDFGSDAETYVGIGARIQFGAARGTTFEAR</sequence>
<accession>A0A7W9BNW2</accession>
<protein>
    <recommendedName>
        <fullName evidence="4">Porin</fullName>
    </recommendedName>
</protein>
<keyword evidence="1" id="KW-0732">Signal</keyword>
<evidence type="ECO:0008006" key="4">
    <source>
        <dbReference type="Google" id="ProtNLM"/>
    </source>
</evidence>
<organism evidence="2 3">
    <name type="scientific">Yoonia ponticola</name>
    <dbReference type="NCBI Taxonomy" id="1524255"/>
    <lineage>
        <taxon>Bacteria</taxon>
        <taxon>Pseudomonadati</taxon>
        <taxon>Pseudomonadota</taxon>
        <taxon>Alphaproteobacteria</taxon>
        <taxon>Rhodobacterales</taxon>
        <taxon>Paracoccaceae</taxon>
        <taxon>Yoonia</taxon>
    </lineage>
</organism>
<dbReference type="EMBL" id="JACIJM010000015">
    <property type="protein sequence ID" value="MBB5723871.1"/>
    <property type="molecule type" value="Genomic_DNA"/>
</dbReference>
<feature type="signal peptide" evidence="1">
    <location>
        <begin position="1"/>
        <end position="19"/>
    </location>
</feature>
<dbReference type="Proteomes" id="UP000535415">
    <property type="component" value="Unassembled WGS sequence"/>
</dbReference>